<dbReference type="InterPro" id="IPR045584">
    <property type="entry name" value="Pilin-like"/>
</dbReference>
<dbReference type="NCBIfam" id="TIGR02532">
    <property type="entry name" value="IV_pilin_GFxxxE"/>
    <property type="match status" value="1"/>
</dbReference>
<keyword evidence="1" id="KW-0812">Transmembrane</keyword>
<keyword evidence="1" id="KW-1133">Transmembrane helix</keyword>
<protein>
    <submittedName>
        <fullName evidence="2">Prepilin-type N-terminal cleavage/methylation domain-containing protein</fullName>
    </submittedName>
</protein>
<keyword evidence="1" id="KW-0472">Membrane</keyword>
<organism evidence="2">
    <name type="scientific">Singulisphaera sp. Ch08</name>
    <dbReference type="NCBI Taxonomy" id="3120278"/>
    <lineage>
        <taxon>Bacteria</taxon>
        <taxon>Pseudomonadati</taxon>
        <taxon>Planctomycetota</taxon>
        <taxon>Planctomycetia</taxon>
        <taxon>Isosphaerales</taxon>
        <taxon>Isosphaeraceae</taxon>
        <taxon>Singulisphaera</taxon>
    </lineage>
</organism>
<dbReference type="Gene3D" id="3.30.700.10">
    <property type="entry name" value="Glycoprotein, Type 4 Pilin"/>
    <property type="match status" value="1"/>
</dbReference>
<evidence type="ECO:0000313" key="2">
    <source>
        <dbReference type="EMBL" id="XBH06369.1"/>
    </source>
</evidence>
<sequence>MVRRGFTLIELIIVIVIIGILMALILRAAMGGVRRAEEKATIALIAKLETAMTDRVDALTNYRAEPTPAHYTMAALHHRGSKRIECVERAQVIAQFDYLRSVFPDVFFVRSTAVAIPGFYPVNFACAAFGVAGNATDYMLPLGANAGGIPVRGMYGAAFEVSAGIYKQLGYCPKGYDGSDNNGDGYIDDMFEGAMDLSVAEVVVIRERLARHKHKTARSEMLYAILVEGGGLSGASFGPNDFTSKEVQDTDGDGLLEFVDAWGEPLQYYRWPILFRSDTQKGFPDLAKLTDDVAAGRTPGPYSSVYESREQNPLDPNQTLLAPAWWGSSFNNAVPAGYGTASGKISGAARLFMGHFMTLVDPIATTGTVASNITFWDRSTGTDTGYFVRRAYYSRFLILSGGPDKLPGVAQLGVNYRAIDDRSSFPLASGVIESV</sequence>
<accession>A0AAU7CMZ4</accession>
<evidence type="ECO:0000256" key="1">
    <source>
        <dbReference type="SAM" id="Phobius"/>
    </source>
</evidence>
<reference evidence="2" key="1">
    <citation type="submission" date="2024-05" db="EMBL/GenBank/DDBJ databases">
        <title>Planctomycetes of the genus Singulisphaera possess chitinolytic capabilities.</title>
        <authorList>
            <person name="Ivanova A."/>
        </authorList>
    </citation>
    <scope>NUCLEOTIDE SEQUENCE</scope>
    <source>
        <strain evidence="2">Ch08T</strain>
    </source>
</reference>
<feature type="transmembrane region" description="Helical" evidence="1">
    <location>
        <begin position="6"/>
        <end position="26"/>
    </location>
</feature>
<name>A0AAU7CMZ4_9BACT</name>
<dbReference type="InterPro" id="IPR012902">
    <property type="entry name" value="N_methyl_site"/>
</dbReference>
<dbReference type="AlphaFoldDB" id="A0AAU7CMZ4"/>
<gene>
    <name evidence="2" type="ORF">V5E97_10120</name>
</gene>
<dbReference type="SUPFAM" id="SSF54523">
    <property type="entry name" value="Pili subunits"/>
    <property type="match status" value="1"/>
</dbReference>
<dbReference type="PROSITE" id="PS00409">
    <property type="entry name" value="PROKAR_NTER_METHYL"/>
    <property type="match status" value="1"/>
</dbReference>
<dbReference type="Pfam" id="PF07963">
    <property type="entry name" value="N_methyl"/>
    <property type="match status" value="1"/>
</dbReference>
<dbReference type="RefSeq" id="WP_406699220.1">
    <property type="nucleotide sequence ID" value="NZ_CP155447.1"/>
</dbReference>
<dbReference type="EMBL" id="CP155447">
    <property type="protein sequence ID" value="XBH06369.1"/>
    <property type="molecule type" value="Genomic_DNA"/>
</dbReference>
<proteinExistence type="predicted"/>